<keyword evidence="3 9" id="KW-0808">Transferase</keyword>
<sequence>MASPMQNDDPGEGRFVDAPPPRLSVVAPCLDEELCIDAFFARASAACAAAVGEDYEIILVDDGSKDATWSKISALCALSGKVVGVRLSRNHGHQLAASAGLAVSRGARILLIDADLQDPPEALPEMMEIMDRGFDVVYGVRSSREGESRIKLFTAHCFYRILRIGAGVEIPRDVGDFRLMTRRVVDILDEMPERHRFLRGMVSWIGGRQAPYPYRRSPRFGGRSSYPLAKMLHFAGDAITSFSVLPLRLAMCLGLAAAVTAFAVFLYALYSKFAGEAVPGWTSVVASGAFFAGAQLFVLGVIGEYIGRLVEQQKGRPLYIIETVQTQRRAALFPRIGRDRCPCRSAAREAGGAEPPSGPHA</sequence>
<dbReference type="EMBL" id="CP023737">
    <property type="protein sequence ID" value="ATQ66725.1"/>
    <property type="molecule type" value="Genomic_DNA"/>
</dbReference>
<feature type="transmembrane region" description="Helical" evidence="7">
    <location>
        <begin position="281"/>
        <end position="306"/>
    </location>
</feature>
<dbReference type="SUPFAM" id="SSF53448">
    <property type="entry name" value="Nucleotide-diphospho-sugar transferases"/>
    <property type="match status" value="1"/>
</dbReference>
<dbReference type="InterPro" id="IPR001173">
    <property type="entry name" value="Glyco_trans_2-like"/>
</dbReference>
<keyword evidence="2" id="KW-0328">Glycosyltransferase</keyword>
<accession>A0A2D2CVK5</accession>
<evidence type="ECO:0000256" key="1">
    <source>
        <dbReference type="ARBA" id="ARBA00004141"/>
    </source>
</evidence>
<dbReference type="Gene3D" id="3.90.550.10">
    <property type="entry name" value="Spore Coat Polysaccharide Biosynthesis Protein SpsA, Chain A"/>
    <property type="match status" value="1"/>
</dbReference>
<feature type="domain" description="Glycosyltransferase 2-like" evidence="8">
    <location>
        <begin position="24"/>
        <end position="185"/>
    </location>
</feature>
<evidence type="ECO:0000256" key="4">
    <source>
        <dbReference type="ARBA" id="ARBA00022692"/>
    </source>
</evidence>
<protein>
    <submittedName>
        <fullName evidence="9">Glycosyltransferase</fullName>
    </submittedName>
</protein>
<reference evidence="10" key="1">
    <citation type="submission" date="2017-10" db="EMBL/GenBank/DDBJ databases">
        <title>Completed PacBio SMRT sequence of Methylosinus trichosporium OB3b reveals presence of a third large plasmid.</title>
        <authorList>
            <person name="Charles T.C."/>
            <person name="Lynch M.D.J."/>
            <person name="Heil J.R."/>
            <person name="Cheng J."/>
        </authorList>
    </citation>
    <scope>NUCLEOTIDE SEQUENCE [LARGE SCALE GENOMIC DNA]</scope>
    <source>
        <strain evidence="10">OB3b</strain>
    </source>
</reference>
<evidence type="ECO:0000256" key="6">
    <source>
        <dbReference type="ARBA" id="ARBA00023136"/>
    </source>
</evidence>
<proteinExistence type="predicted"/>
<dbReference type="PANTHER" id="PTHR48090:SF1">
    <property type="entry name" value="PROPHAGE BACTOPRENOL GLUCOSYL TRANSFERASE HOMOLOG"/>
    <property type="match status" value="1"/>
</dbReference>
<evidence type="ECO:0000313" key="10">
    <source>
        <dbReference type="Proteomes" id="UP000230709"/>
    </source>
</evidence>
<dbReference type="STRING" id="595536.GCA_000178815_00633"/>
<dbReference type="InterPro" id="IPR050256">
    <property type="entry name" value="Glycosyltransferase_2"/>
</dbReference>
<evidence type="ECO:0000313" key="9">
    <source>
        <dbReference type="EMBL" id="ATQ66725.1"/>
    </source>
</evidence>
<keyword evidence="10" id="KW-1185">Reference proteome</keyword>
<gene>
    <name evidence="9" type="ORF">CQW49_01550</name>
</gene>
<feature type="transmembrane region" description="Helical" evidence="7">
    <location>
        <begin position="249"/>
        <end position="269"/>
    </location>
</feature>
<comment type="subcellular location">
    <subcellularLocation>
        <location evidence="1">Membrane</location>
        <topology evidence="1">Multi-pass membrane protein</topology>
    </subcellularLocation>
</comment>
<evidence type="ECO:0000256" key="2">
    <source>
        <dbReference type="ARBA" id="ARBA00022676"/>
    </source>
</evidence>
<dbReference type="GO" id="GO:0016757">
    <property type="term" value="F:glycosyltransferase activity"/>
    <property type="evidence" value="ECO:0007669"/>
    <property type="project" value="UniProtKB-KW"/>
</dbReference>
<dbReference type="InterPro" id="IPR029044">
    <property type="entry name" value="Nucleotide-diphossugar_trans"/>
</dbReference>
<dbReference type="KEGG" id="mtw:CQW49_01550"/>
<keyword evidence="4 7" id="KW-0812">Transmembrane</keyword>
<keyword evidence="5 7" id="KW-1133">Transmembrane helix</keyword>
<evidence type="ECO:0000256" key="5">
    <source>
        <dbReference type="ARBA" id="ARBA00022989"/>
    </source>
</evidence>
<organism evidence="9 10">
    <name type="scientific">Methylosinus trichosporium (strain ATCC 35070 / NCIMB 11131 / UNIQEM 75 / OB3b)</name>
    <dbReference type="NCBI Taxonomy" id="595536"/>
    <lineage>
        <taxon>Bacteria</taxon>
        <taxon>Pseudomonadati</taxon>
        <taxon>Pseudomonadota</taxon>
        <taxon>Alphaproteobacteria</taxon>
        <taxon>Hyphomicrobiales</taxon>
        <taxon>Methylocystaceae</taxon>
        <taxon>Methylosinus</taxon>
    </lineage>
</organism>
<evidence type="ECO:0000256" key="3">
    <source>
        <dbReference type="ARBA" id="ARBA00022679"/>
    </source>
</evidence>
<dbReference type="PANTHER" id="PTHR48090">
    <property type="entry name" value="UNDECAPRENYL-PHOSPHATE 4-DEOXY-4-FORMAMIDO-L-ARABINOSE TRANSFERASE-RELATED"/>
    <property type="match status" value="1"/>
</dbReference>
<dbReference type="Proteomes" id="UP000230709">
    <property type="component" value="Chromosome"/>
</dbReference>
<name>A0A2D2CVK5_METT3</name>
<dbReference type="GO" id="GO:0005886">
    <property type="term" value="C:plasma membrane"/>
    <property type="evidence" value="ECO:0007669"/>
    <property type="project" value="TreeGrafter"/>
</dbReference>
<keyword evidence="6 7" id="KW-0472">Membrane</keyword>
<dbReference type="Pfam" id="PF00535">
    <property type="entry name" value="Glycos_transf_2"/>
    <property type="match status" value="1"/>
</dbReference>
<dbReference type="AlphaFoldDB" id="A0A2D2CVK5"/>
<evidence type="ECO:0000256" key="7">
    <source>
        <dbReference type="SAM" id="Phobius"/>
    </source>
</evidence>
<dbReference type="CDD" id="cd04187">
    <property type="entry name" value="DPM1_like_bac"/>
    <property type="match status" value="1"/>
</dbReference>
<evidence type="ECO:0000259" key="8">
    <source>
        <dbReference type="Pfam" id="PF00535"/>
    </source>
</evidence>